<sequence>MKMNELKQQQNALIAERESIENSLPVLDAAWRNAPTNYSPIGNVIGSPEKSAAMDRYSSAECRLRAIPYELERIETKIAYLERMEQVDEIKTRSIQTMSVVAAEIEALERTRSHLGERLQSIQSDAEQSLEKAQQAERDAASLYARSLASGDSEGEKAANGEIQKAAKQLATTDEHVRRQELILVALQAELDSLEARIADAKQRENEAKKSALSAVGLTLDEEWNAATNHLVAIGARILAVDYQQGNSGYGFSNLDVPRFGPFHSDIRREELAAAARNITLEELLAA</sequence>
<feature type="coiled-coil region" evidence="1">
    <location>
        <begin position="105"/>
        <end position="146"/>
    </location>
</feature>
<dbReference type="AlphaFoldDB" id="A0A5E7DP94"/>
<reference evidence="2 3" key="1">
    <citation type="submission" date="2019-09" db="EMBL/GenBank/DDBJ databases">
        <authorList>
            <person name="Chandra G."/>
            <person name="Truman W A."/>
        </authorList>
    </citation>
    <scope>NUCLEOTIDE SEQUENCE [LARGE SCALE GENOMIC DNA]</scope>
    <source>
        <strain evidence="2">PS718</strain>
    </source>
</reference>
<evidence type="ECO:0000313" key="3">
    <source>
        <dbReference type="Proteomes" id="UP000325375"/>
    </source>
</evidence>
<keyword evidence="1" id="KW-0175">Coiled coil</keyword>
<dbReference type="Proteomes" id="UP000325375">
    <property type="component" value="Unassembled WGS sequence"/>
</dbReference>
<evidence type="ECO:0000256" key="1">
    <source>
        <dbReference type="SAM" id="Coils"/>
    </source>
</evidence>
<evidence type="ECO:0008006" key="4">
    <source>
        <dbReference type="Google" id="ProtNLM"/>
    </source>
</evidence>
<proteinExistence type="predicted"/>
<organism evidence="2 3">
    <name type="scientific">Pseudomonas fluorescens</name>
    <dbReference type="NCBI Taxonomy" id="294"/>
    <lineage>
        <taxon>Bacteria</taxon>
        <taxon>Pseudomonadati</taxon>
        <taxon>Pseudomonadota</taxon>
        <taxon>Gammaproteobacteria</taxon>
        <taxon>Pseudomonadales</taxon>
        <taxon>Pseudomonadaceae</taxon>
        <taxon>Pseudomonas</taxon>
    </lineage>
</organism>
<feature type="coiled-coil region" evidence="1">
    <location>
        <begin position="177"/>
        <end position="211"/>
    </location>
</feature>
<protein>
    <recommendedName>
        <fullName evidence="4">Chromosome partition protein Smc</fullName>
    </recommendedName>
</protein>
<gene>
    <name evidence="2" type="ORF">PS718_04010</name>
</gene>
<dbReference type="EMBL" id="CABVHX010000020">
    <property type="protein sequence ID" value="VVO18396.1"/>
    <property type="molecule type" value="Genomic_DNA"/>
</dbReference>
<accession>A0A5E7DP94</accession>
<evidence type="ECO:0000313" key="2">
    <source>
        <dbReference type="EMBL" id="VVO18396.1"/>
    </source>
</evidence>
<dbReference type="RefSeq" id="WP_224788456.1">
    <property type="nucleotide sequence ID" value="NZ_CABVHX010000020.1"/>
</dbReference>
<name>A0A5E7DP94_PSEFL</name>